<sequence>MQVLLGEKMFSQSGPPLGKTENSRFWLFRDVKDNEAQKLHQAGQLRTLCRTRFGDGWKIMRVVDACLYSFSFEDQQSLDQVFRDRIIFPLQAAILEDHDKGEEQEESLLRKLFKKDENFTAADTILREITDQQLAVRADRVQGQRMEDGESCRLVKVAVFDAGFDLKDKRLSKRLSLHDPQQPGVVGYYDFVNKPSGNMMDYAHDKHGTEMAGWVMNIMPLAKVYLARVLYGNKANADKEREDVYITEAIKYAVNTWKVDIISMSFAINEGMKPSKALQDAIEQVKSKVSIFAAAGNSRHRAKNSVAYPASPELEQTKTQHIGCIGENLMEPITKTITPSGTSVATAIAAGIGAIVLDFARFCADRSEKEGLVYGVSKDSGEIKRKEVMEQLLWEMTGKNSHTYNLIRPLNLFDLSDPDKWVDRAAGKIDDIINQATDGRF</sequence>
<protein>
    <submittedName>
        <fullName evidence="1">Uncharacterized protein</fullName>
    </submittedName>
</protein>
<gene>
    <name evidence="1" type="ORF">ONZ43_g1110</name>
</gene>
<name>A0ACC2J5K3_9PEZI</name>
<proteinExistence type="predicted"/>
<keyword evidence="2" id="KW-1185">Reference proteome</keyword>
<evidence type="ECO:0000313" key="2">
    <source>
        <dbReference type="Proteomes" id="UP001153334"/>
    </source>
</evidence>
<accession>A0ACC2J5K3</accession>
<comment type="caution">
    <text evidence="1">The sequence shown here is derived from an EMBL/GenBank/DDBJ whole genome shotgun (WGS) entry which is preliminary data.</text>
</comment>
<evidence type="ECO:0000313" key="1">
    <source>
        <dbReference type="EMBL" id="KAJ8122781.1"/>
    </source>
</evidence>
<reference evidence="1" key="1">
    <citation type="submission" date="2022-11" db="EMBL/GenBank/DDBJ databases">
        <title>Genome Sequence of Nemania bipapillata.</title>
        <authorList>
            <person name="Buettner E."/>
        </authorList>
    </citation>
    <scope>NUCLEOTIDE SEQUENCE</scope>
    <source>
        <strain evidence="1">CP14</strain>
    </source>
</reference>
<dbReference type="Proteomes" id="UP001153334">
    <property type="component" value="Unassembled WGS sequence"/>
</dbReference>
<dbReference type="EMBL" id="JAPESX010000174">
    <property type="protein sequence ID" value="KAJ8122781.1"/>
    <property type="molecule type" value="Genomic_DNA"/>
</dbReference>
<organism evidence="1 2">
    <name type="scientific">Nemania bipapillata</name>
    <dbReference type="NCBI Taxonomy" id="110536"/>
    <lineage>
        <taxon>Eukaryota</taxon>
        <taxon>Fungi</taxon>
        <taxon>Dikarya</taxon>
        <taxon>Ascomycota</taxon>
        <taxon>Pezizomycotina</taxon>
        <taxon>Sordariomycetes</taxon>
        <taxon>Xylariomycetidae</taxon>
        <taxon>Xylariales</taxon>
        <taxon>Xylariaceae</taxon>
        <taxon>Nemania</taxon>
    </lineage>
</organism>